<gene>
    <name evidence="9" type="ORF">CINCED_3A025572</name>
</gene>
<dbReference type="Gene3D" id="2.40.50.140">
    <property type="entry name" value="Nucleic acid-binding proteins"/>
    <property type="match status" value="1"/>
</dbReference>
<dbReference type="Proteomes" id="UP000325440">
    <property type="component" value="Unassembled WGS sequence"/>
</dbReference>
<accession>A0A5E4M7F6</accession>
<dbReference type="PANTHER" id="PTHR11586">
    <property type="entry name" value="TRNA-AMINOACYLATION COFACTOR ARC1 FAMILY MEMBER"/>
    <property type="match status" value="1"/>
</dbReference>
<dbReference type="InterPro" id="IPR012340">
    <property type="entry name" value="NA-bd_OB-fold"/>
</dbReference>
<dbReference type="FunFam" id="2.40.50.140:FF:000047">
    <property type="entry name" value="tyrosine--tRNA ligase, cytoplasmic isoform X2"/>
    <property type="match status" value="1"/>
</dbReference>
<evidence type="ECO:0000313" key="9">
    <source>
        <dbReference type="EMBL" id="VVC26730.1"/>
    </source>
</evidence>
<dbReference type="InterPro" id="IPR002547">
    <property type="entry name" value="tRNA-bd_dom"/>
</dbReference>
<dbReference type="CDD" id="cd02799">
    <property type="entry name" value="tRNA_bind_EMAP-II_like"/>
    <property type="match status" value="1"/>
</dbReference>
<sequence length="318" mass="35606">MKFFRSPIIFNNYKKIISCCSKTMDTAKNQLDTIKIVHARLTEKIAMYKQQELPNNYAQEIEHLKSEQEYLKAQIKAQLLKFDIGKYLPDNDDAKVDVKSSDSPVIKDQTKPKQIILNKTVDAKDNTNVKDNANVPKTEKKQKQKKNNTTPQNITTTPVDFGRLDLRVGKILSASRHPNADALYVETIDVGEETPRTVVSGLVKFVPLEAMTNRMVVLLCNLKPSKIRGILSEAMVMCASSPPENVEILEPPKGSVPGDYVNVSGYTRSPDKVLKVFEEIAQDLKTDENLQATYKSIPWTVSDKGVVVAASLKNVNIK</sequence>
<feature type="compositionally biased region" description="Low complexity" evidence="7">
    <location>
        <begin position="147"/>
        <end position="156"/>
    </location>
</feature>
<protein>
    <submittedName>
        <fullName evidence="9">Nucleic acid-binding, OB-fold,tRNA-binding domain</fullName>
    </submittedName>
</protein>
<keyword evidence="10" id="KW-1185">Reference proteome</keyword>
<organism evidence="9 10">
    <name type="scientific">Cinara cedri</name>
    <dbReference type="NCBI Taxonomy" id="506608"/>
    <lineage>
        <taxon>Eukaryota</taxon>
        <taxon>Metazoa</taxon>
        <taxon>Ecdysozoa</taxon>
        <taxon>Arthropoda</taxon>
        <taxon>Hexapoda</taxon>
        <taxon>Insecta</taxon>
        <taxon>Pterygota</taxon>
        <taxon>Neoptera</taxon>
        <taxon>Paraneoptera</taxon>
        <taxon>Hemiptera</taxon>
        <taxon>Sternorrhyncha</taxon>
        <taxon>Aphidomorpha</taxon>
        <taxon>Aphidoidea</taxon>
        <taxon>Aphididae</taxon>
        <taxon>Lachninae</taxon>
        <taxon>Cinara</taxon>
    </lineage>
</organism>
<dbReference type="GO" id="GO:0000049">
    <property type="term" value="F:tRNA binding"/>
    <property type="evidence" value="ECO:0007669"/>
    <property type="project" value="UniProtKB-UniRule"/>
</dbReference>
<keyword evidence="3 6" id="KW-0820">tRNA-binding</keyword>
<keyword evidence="2" id="KW-0963">Cytoplasm</keyword>
<dbReference type="InterPro" id="IPR051270">
    <property type="entry name" value="Tyrosine-tRNA_ligase_regulator"/>
</dbReference>
<dbReference type="OrthoDB" id="197206at2759"/>
<dbReference type="SUPFAM" id="SSF50249">
    <property type="entry name" value="Nucleic acid-binding proteins"/>
    <property type="match status" value="1"/>
</dbReference>
<evidence type="ECO:0000256" key="4">
    <source>
        <dbReference type="ARBA" id="ARBA00022884"/>
    </source>
</evidence>
<evidence type="ECO:0000256" key="1">
    <source>
        <dbReference type="ARBA" id="ARBA00004496"/>
    </source>
</evidence>
<comment type="subcellular location">
    <subcellularLocation>
        <location evidence="1">Cytoplasm</location>
    </subcellularLocation>
</comment>
<evidence type="ECO:0000256" key="6">
    <source>
        <dbReference type="PROSITE-ProRule" id="PRU00209"/>
    </source>
</evidence>
<evidence type="ECO:0000259" key="8">
    <source>
        <dbReference type="PROSITE" id="PS50886"/>
    </source>
</evidence>
<feature type="region of interest" description="Disordered" evidence="7">
    <location>
        <begin position="126"/>
        <end position="156"/>
    </location>
</feature>
<dbReference type="GO" id="GO:0005737">
    <property type="term" value="C:cytoplasm"/>
    <property type="evidence" value="ECO:0007669"/>
    <property type="project" value="UniProtKB-SubCell"/>
</dbReference>
<name>A0A5E4M7F6_9HEMI</name>
<evidence type="ECO:0000256" key="2">
    <source>
        <dbReference type="ARBA" id="ARBA00022490"/>
    </source>
</evidence>
<reference evidence="9 10" key="1">
    <citation type="submission" date="2019-08" db="EMBL/GenBank/DDBJ databases">
        <authorList>
            <person name="Alioto T."/>
            <person name="Alioto T."/>
            <person name="Gomez Garrido J."/>
        </authorList>
    </citation>
    <scope>NUCLEOTIDE SEQUENCE [LARGE SCALE GENOMIC DNA]</scope>
</reference>
<dbReference type="PROSITE" id="PS50886">
    <property type="entry name" value="TRBD"/>
    <property type="match status" value="1"/>
</dbReference>
<evidence type="ECO:0000256" key="7">
    <source>
        <dbReference type="SAM" id="MobiDB-lite"/>
    </source>
</evidence>
<keyword evidence="4 6" id="KW-0694">RNA-binding</keyword>
<dbReference type="PANTHER" id="PTHR11586:SF33">
    <property type="entry name" value="AMINOACYL TRNA SYNTHASE COMPLEX-INTERACTING MULTIFUNCTIONAL PROTEIN 1"/>
    <property type="match status" value="1"/>
</dbReference>
<dbReference type="GO" id="GO:0006412">
    <property type="term" value="P:translation"/>
    <property type="evidence" value="ECO:0007669"/>
    <property type="project" value="UniProtKB-KW"/>
</dbReference>
<evidence type="ECO:0000256" key="3">
    <source>
        <dbReference type="ARBA" id="ARBA00022555"/>
    </source>
</evidence>
<keyword evidence="5" id="KW-0648">Protein biosynthesis</keyword>
<evidence type="ECO:0000256" key="5">
    <source>
        <dbReference type="ARBA" id="ARBA00022917"/>
    </source>
</evidence>
<dbReference type="EMBL" id="CABPRJ010000043">
    <property type="protein sequence ID" value="VVC26730.1"/>
    <property type="molecule type" value="Genomic_DNA"/>
</dbReference>
<evidence type="ECO:0000313" key="10">
    <source>
        <dbReference type="Proteomes" id="UP000325440"/>
    </source>
</evidence>
<dbReference type="AlphaFoldDB" id="A0A5E4M7F6"/>
<dbReference type="Pfam" id="PF01588">
    <property type="entry name" value="tRNA_bind"/>
    <property type="match status" value="1"/>
</dbReference>
<proteinExistence type="predicted"/>
<feature type="domain" description="TRNA-binding" evidence="8">
    <location>
        <begin position="160"/>
        <end position="262"/>
    </location>
</feature>